<evidence type="ECO:0000256" key="1">
    <source>
        <dbReference type="SAM" id="MobiDB-lite"/>
    </source>
</evidence>
<feature type="region of interest" description="Disordered" evidence="1">
    <location>
        <begin position="294"/>
        <end position="355"/>
    </location>
</feature>
<evidence type="ECO:0000313" key="2">
    <source>
        <dbReference type="EMBL" id="MEN2785740.1"/>
    </source>
</evidence>
<feature type="compositionally biased region" description="Basic and acidic residues" evidence="1">
    <location>
        <begin position="320"/>
        <end position="335"/>
    </location>
</feature>
<dbReference type="Proteomes" id="UP001404104">
    <property type="component" value="Unassembled WGS sequence"/>
</dbReference>
<name>A0ABU9XRQ7_9SPHN</name>
<evidence type="ECO:0000313" key="3">
    <source>
        <dbReference type="Proteomes" id="UP001404104"/>
    </source>
</evidence>
<feature type="region of interest" description="Disordered" evidence="1">
    <location>
        <begin position="148"/>
        <end position="183"/>
    </location>
</feature>
<accession>A0ABU9XRQ7</accession>
<keyword evidence="3" id="KW-1185">Reference proteome</keyword>
<organism evidence="2 3">
    <name type="scientific">Sphingomonas qilianensis</name>
    <dbReference type="NCBI Taxonomy" id="1736690"/>
    <lineage>
        <taxon>Bacteria</taxon>
        <taxon>Pseudomonadati</taxon>
        <taxon>Pseudomonadota</taxon>
        <taxon>Alphaproteobacteria</taxon>
        <taxon>Sphingomonadales</taxon>
        <taxon>Sphingomonadaceae</taxon>
        <taxon>Sphingomonas</taxon>
    </lineage>
</organism>
<reference evidence="2 3" key="1">
    <citation type="submission" date="2024-05" db="EMBL/GenBank/DDBJ databases">
        <authorList>
            <person name="Liu Q."/>
            <person name="Xin Y.-H."/>
        </authorList>
    </citation>
    <scope>NUCLEOTIDE SEQUENCE [LARGE SCALE GENOMIC DNA]</scope>
    <source>
        <strain evidence="2 3">CGMCC 1.15349</strain>
    </source>
</reference>
<sequence>MNHPSLSLRPQRLCANQPSCRAEDAEDTENQGAPVMSRALSAARPAMAARCWPNAGAMLEQCWKRFENRSGMSRPFTRHQALQNAAFLAELRRTGNARDAARTLGLHRSTLTKRRAKHPAFAAEWDAALVIANAALIAPRALLGEGDHLQGGGGVSPGKTGSPQPEPRPTRTKSGRLQLRRAQPGRLTRAAEQAFLAALGATANIRLAAAAAGFTHSAFYHRRNHSPAFAREWQLALEQGYDRVEEALLASQQIEAHTDDAWRHNDPPAMPRMTVAESLQLLYLHQKEARLQAEPAHIKRRRGESSEAHSHRQAAMYRANQEREREKYRLAEAARAEAAARSPHEPPPPVLPALDQVTGWSKARGRAPHQQGRALFGGWRLGDGKTRA</sequence>
<dbReference type="EMBL" id="JBDIMF010000001">
    <property type="protein sequence ID" value="MEN2785740.1"/>
    <property type="molecule type" value="Genomic_DNA"/>
</dbReference>
<comment type="caution">
    <text evidence="2">The sequence shown here is derived from an EMBL/GenBank/DDBJ whole genome shotgun (WGS) entry which is preliminary data.</text>
</comment>
<feature type="region of interest" description="Disordered" evidence="1">
    <location>
        <begin position="1"/>
        <end position="32"/>
    </location>
</feature>
<proteinExistence type="predicted"/>
<protein>
    <submittedName>
        <fullName evidence="2">Acyl-CoA dehydrogenase family protein</fullName>
    </submittedName>
</protein>
<gene>
    <name evidence="2" type="ORF">ABC969_04820</name>
</gene>